<dbReference type="KEGG" id="orp:MOP44_21860"/>
<keyword evidence="11" id="KW-1003">Cell membrane</keyword>
<dbReference type="GO" id="GO:0045259">
    <property type="term" value="C:proton-transporting ATP synthase complex"/>
    <property type="evidence" value="ECO:0007669"/>
    <property type="project" value="UniProtKB-KW"/>
</dbReference>
<feature type="transmembrane region" description="Helical" evidence="11">
    <location>
        <begin position="40"/>
        <end position="58"/>
    </location>
</feature>
<evidence type="ECO:0000256" key="8">
    <source>
        <dbReference type="ARBA" id="ARBA00023065"/>
    </source>
</evidence>
<dbReference type="GO" id="GO:0005886">
    <property type="term" value="C:plasma membrane"/>
    <property type="evidence" value="ECO:0007669"/>
    <property type="project" value="UniProtKB-SubCell"/>
</dbReference>
<reference evidence="13" key="1">
    <citation type="submission" date="2021-04" db="EMBL/GenBank/DDBJ databases">
        <title>Phylogenetic analysis of Acidobacteriaceae.</title>
        <authorList>
            <person name="Qiu L."/>
            <person name="Zhang Q."/>
        </authorList>
    </citation>
    <scope>NUCLEOTIDE SEQUENCE</scope>
    <source>
        <strain evidence="13">DSM 25168</strain>
    </source>
</reference>
<evidence type="ECO:0000256" key="10">
    <source>
        <dbReference type="ARBA" id="ARBA00023310"/>
    </source>
</evidence>
<dbReference type="SUPFAM" id="SSF81336">
    <property type="entry name" value="F1F0 ATP synthase subunit A"/>
    <property type="match status" value="1"/>
</dbReference>
<keyword evidence="6 11" id="KW-0375">Hydrogen ion transport</keyword>
<keyword evidence="4 11" id="KW-0138">CF(0)</keyword>
<dbReference type="Gene3D" id="1.20.120.220">
    <property type="entry name" value="ATP synthase, F0 complex, subunit A"/>
    <property type="match status" value="1"/>
</dbReference>
<keyword evidence="9 11" id="KW-0472">Membrane</keyword>
<keyword evidence="3 11" id="KW-0813">Transport</keyword>
<dbReference type="InterPro" id="IPR000568">
    <property type="entry name" value="ATP_synth_F0_asu"/>
</dbReference>
<dbReference type="PRINTS" id="PR00123">
    <property type="entry name" value="ATPASEA"/>
</dbReference>
<dbReference type="InterPro" id="IPR023011">
    <property type="entry name" value="ATP_synth_F0_asu_AS"/>
</dbReference>
<evidence type="ECO:0000256" key="7">
    <source>
        <dbReference type="ARBA" id="ARBA00022989"/>
    </source>
</evidence>
<evidence type="ECO:0000256" key="6">
    <source>
        <dbReference type="ARBA" id="ARBA00022781"/>
    </source>
</evidence>
<dbReference type="NCBIfam" id="TIGR01131">
    <property type="entry name" value="ATP_synt_6_or_A"/>
    <property type="match status" value="1"/>
</dbReference>
<evidence type="ECO:0000313" key="14">
    <source>
        <dbReference type="Proteomes" id="UP001059380"/>
    </source>
</evidence>
<comment type="subcellular location">
    <subcellularLocation>
        <location evidence="11 12">Cell membrane</location>
        <topology evidence="11 12">Multi-pass membrane protein</topology>
    </subcellularLocation>
    <subcellularLocation>
        <location evidence="1">Membrane</location>
        <topology evidence="1">Multi-pass membrane protein</topology>
    </subcellularLocation>
</comment>
<evidence type="ECO:0000256" key="12">
    <source>
        <dbReference type="RuleBase" id="RU000483"/>
    </source>
</evidence>
<feature type="transmembrane region" description="Helical" evidence="11">
    <location>
        <begin position="6"/>
        <end position="28"/>
    </location>
</feature>
<gene>
    <name evidence="11 13" type="primary">atpB</name>
    <name evidence="13" type="ORF">MOP44_21860</name>
</gene>
<evidence type="ECO:0000256" key="2">
    <source>
        <dbReference type="ARBA" id="ARBA00006810"/>
    </source>
</evidence>
<accession>A0A9J7BKS4</accession>
<feature type="transmembrane region" description="Helical" evidence="11">
    <location>
        <begin position="187"/>
        <end position="209"/>
    </location>
</feature>
<dbReference type="GO" id="GO:0046933">
    <property type="term" value="F:proton-transporting ATP synthase activity, rotational mechanism"/>
    <property type="evidence" value="ECO:0007669"/>
    <property type="project" value="UniProtKB-UniRule"/>
</dbReference>
<evidence type="ECO:0000313" key="13">
    <source>
        <dbReference type="EMBL" id="UWZ83203.1"/>
    </source>
</evidence>
<evidence type="ECO:0000256" key="5">
    <source>
        <dbReference type="ARBA" id="ARBA00022692"/>
    </source>
</evidence>
<comment type="similarity">
    <text evidence="2 11 12">Belongs to the ATPase A chain family.</text>
</comment>
<protein>
    <recommendedName>
        <fullName evidence="11 12">ATP synthase subunit a</fullName>
    </recommendedName>
    <alternativeName>
        <fullName evidence="11">ATP synthase F0 sector subunit a</fullName>
    </alternativeName>
    <alternativeName>
        <fullName evidence="11">F-ATPase subunit 6</fullName>
    </alternativeName>
</protein>
<feature type="transmembrane region" description="Helical" evidence="11">
    <location>
        <begin position="215"/>
        <end position="236"/>
    </location>
</feature>
<sequence>MHESYWITNLLNALFAGPVDALLNLVGVHVADPAHPINDTFALEFLIAFALIVLFAIVRMRLSVENPGAMQQVAEMVHEFTGESAEQIIGHGYQRFQAFTTCVFVFIIIMNLTGLIPGIVTPTSAPVVPLGIAICTFIYYHFYGFKEQGFLGYMKHFAGPIWWISWLLFPIEIISHCARVMSLTIRLYANMFASDLVTLVFFSLVPVAIPAVFLGLHAFVSLIQAYVFMLLSMIYLSEAVAHEH</sequence>
<keyword evidence="10 11" id="KW-0066">ATP synthesis</keyword>
<organism evidence="13 14">
    <name type="scientific">Occallatibacter riparius</name>
    <dbReference type="NCBI Taxonomy" id="1002689"/>
    <lineage>
        <taxon>Bacteria</taxon>
        <taxon>Pseudomonadati</taxon>
        <taxon>Acidobacteriota</taxon>
        <taxon>Terriglobia</taxon>
        <taxon>Terriglobales</taxon>
        <taxon>Acidobacteriaceae</taxon>
        <taxon>Occallatibacter</taxon>
    </lineage>
</organism>
<keyword evidence="8 11" id="KW-0406">Ion transport</keyword>
<proteinExistence type="inferred from homology"/>
<evidence type="ECO:0000256" key="3">
    <source>
        <dbReference type="ARBA" id="ARBA00022448"/>
    </source>
</evidence>
<dbReference type="AlphaFoldDB" id="A0A9J7BKS4"/>
<evidence type="ECO:0000256" key="9">
    <source>
        <dbReference type="ARBA" id="ARBA00023136"/>
    </source>
</evidence>
<feature type="transmembrane region" description="Helical" evidence="11">
    <location>
        <begin position="127"/>
        <end position="145"/>
    </location>
</feature>
<dbReference type="Proteomes" id="UP001059380">
    <property type="component" value="Chromosome"/>
</dbReference>
<dbReference type="InterPro" id="IPR035908">
    <property type="entry name" value="F0_ATP_A_sf"/>
</dbReference>
<dbReference type="InterPro" id="IPR045082">
    <property type="entry name" value="ATP_syn_F0_a_bact/chloroplast"/>
</dbReference>
<dbReference type="HAMAP" id="MF_01393">
    <property type="entry name" value="ATP_synth_a_bact"/>
    <property type="match status" value="1"/>
</dbReference>
<feature type="transmembrane region" description="Helical" evidence="11">
    <location>
        <begin position="98"/>
        <end position="120"/>
    </location>
</feature>
<evidence type="ECO:0000256" key="11">
    <source>
        <dbReference type="HAMAP-Rule" id="MF_01393"/>
    </source>
</evidence>
<keyword evidence="5 11" id="KW-0812">Transmembrane</keyword>
<keyword evidence="7 11" id="KW-1133">Transmembrane helix</keyword>
<dbReference type="PANTHER" id="PTHR42823">
    <property type="entry name" value="ATP SYNTHASE SUBUNIT A, CHLOROPLASTIC"/>
    <property type="match status" value="1"/>
</dbReference>
<dbReference type="GO" id="GO:0042777">
    <property type="term" value="P:proton motive force-driven plasma membrane ATP synthesis"/>
    <property type="evidence" value="ECO:0007669"/>
    <property type="project" value="TreeGrafter"/>
</dbReference>
<evidence type="ECO:0000256" key="4">
    <source>
        <dbReference type="ARBA" id="ARBA00022547"/>
    </source>
</evidence>
<dbReference type="CDD" id="cd00310">
    <property type="entry name" value="ATP-synt_Fo_a_6"/>
    <property type="match status" value="1"/>
</dbReference>
<dbReference type="RefSeq" id="WP_260792537.1">
    <property type="nucleotide sequence ID" value="NZ_CP093313.1"/>
</dbReference>
<dbReference type="PROSITE" id="PS00449">
    <property type="entry name" value="ATPASE_A"/>
    <property type="match status" value="1"/>
</dbReference>
<comment type="function">
    <text evidence="11 12">Key component of the proton channel; it plays a direct role in the translocation of protons across the membrane.</text>
</comment>
<keyword evidence="14" id="KW-1185">Reference proteome</keyword>
<name>A0A9J7BKS4_9BACT</name>
<dbReference type="EMBL" id="CP093313">
    <property type="protein sequence ID" value="UWZ83203.1"/>
    <property type="molecule type" value="Genomic_DNA"/>
</dbReference>
<evidence type="ECO:0000256" key="1">
    <source>
        <dbReference type="ARBA" id="ARBA00004141"/>
    </source>
</evidence>
<dbReference type="Pfam" id="PF00119">
    <property type="entry name" value="ATP-synt_A"/>
    <property type="match status" value="1"/>
</dbReference>
<dbReference type="PANTHER" id="PTHR42823:SF3">
    <property type="entry name" value="ATP SYNTHASE SUBUNIT A, CHLOROPLASTIC"/>
    <property type="match status" value="1"/>
</dbReference>